<evidence type="ECO:0000313" key="2">
    <source>
        <dbReference type="Proteomes" id="UP001549691"/>
    </source>
</evidence>
<gene>
    <name evidence="1" type="ORF">ABXR19_17665</name>
</gene>
<proteinExistence type="predicted"/>
<evidence type="ECO:0000313" key="1">
    <source>
        <dbReference type="EMBL" id="MET7016018.1"/>
    </source>
</evidence>
<reference evidence="1 2" key="1">
    <citation type="submission" date="2024-07" db="EMBL/GenBank/DDBJ databases">
        <title>Uliginosibacterium flavum JJ3220;KACC:17644.</title>
        <authorList>
            <person name="Kim M.K."/>
        </authorList>
    </citation>
    <scope>NUCLEOTIDE SEQUENCE [LARGE SCALE GENOMIC DNA]</scope>
    <source>
        <strain evidence="1 2">KACC:17644</strain>
    </source>
</reference>
<accession>A0ABV2TSA7</accession>
<sequence length="68" mass="7091">MTIALNANNQNGNDIVIDGVATSSTGAFTQGVKAIFAGLTTELPQRVGECDFGLHDSRFYGITNSKAA</sequence>
<dbReference type="EMBL" id="JBEWZI010000026">
    <property type="protein sequence ID" value="MET7016018.1"/>
    <property type="molecule type" value="Genomic_DNA"/>
</dbReference>
<keyword evidence="2" id="KW-1185">Reference proteome</keyword>
<comment type="caution">
    <text evidence="1">The sequence shown here is derived from an EMBL/GenBank/DDBJ whole genome shotgun (WGS) entry which is preliminary data.</text>
</comment>
<name>A0ABV2TSA7_9RHOO</name>
<dbReference type="RefSeq" id="WP_354602476.1">
    <property type="nucleotide sequence ID" value="NZ_JBEWZI010000026.1"/>
</dbReference>
<organism evidence="1 2">
    <name type="scientific">Uliginosibacterium flavum</name>
    <dbReference type="NCBI Taxonomy" id="1396831"/>
    <lineage>
        <taxon>Bacteria</taxon>
        <taxon>Pseudomonadati</taxon>
        <taxon>Pseudomonadota</taxon>
        <taxon>Betaproteobacteria</taxon>
        <taxon>Rhodocyclales</taxon>
        <taxon>Zoogloeaceae</taxon>
        <taxon>Uliginosibacterium</taxon>
    </lineage>
</organism>
<protein>
    <submittedName>
        <fullName evidence="1">Uncharacterized protein</fullName>
    </submittedName>
</protein>
<dbReference type="Proteomes" id="UP001549691">
    <property type="component" value="Unassembled WGS sequence"/>
</dbReference>